<protein>
    <recommendedName>
        <fullName evidence="3">Lipoprotein</fullName>
    </recommendedName>
</protein>
<dbReference type="PROSITE" id="PS51257">
    <property type="entry name" value="PROKAR_LIPOPROTEIN"/>
    <property type="match status" value="1"/>
</dbReference>
<name>A0A8T9MRK2_9NEIS</name>
<dbReference type="AlphaFoldDB" id="A0A8T9MRK2"/>
<reference evidence="1" key="2">
    <citation type="submission" date="2024-09" db="EMBL/GenBank/DDBJ databases">
        <authorList>
            <person name="Veyrier F.J."/>
        </authorList>
    </citation>
    <scope>NUCLEOTIDE SEQUENCE</scope>
    <source>
        <strain evidence="1">17694</strain>
    </source>
</reference>
<gene>
    <name evidence="1" type="ORF">LVJ77_07250</name>
</gene>
<dbReference type="EMBL" id="CP091521">
    <property type="protein sequence ID" value="UOP04217.2"/>
    <property type="molecule type" value="Genomic_DNA"/>
</dbReference>
<dbReference type="Proteomes" id="UP000831534">
    <property type="component" value="Chromosome"/>
</dbReference>
<proteinExistence type="predicted"/>
<accession>A0A8T9MRK2</accession>
<sequence length="241" mass="26849">MNKKEILLTVLSVSVLSACASRNHEPPTRAERLSSIKAQYETVAEERKGAATVAYGWTRFTASGKTEMPAKHLRIIHPSHSTQVVALKTLGLLLGGSYQGSDKKDLKGDSLPNVPNRSLSAAYRPVRDYVLGKYGGEDGAAYFPLYVGGRHWFLVYEKFADGRGGKYELVSEIEFVKPNEIYGTFNYVCKQGGVAKTLNEWEADNYRLAHETAARYAKQCADALLADTVKMRQLHHSFERE</sequence>
<keyword evidence="2" id="KW-1185">Reference proteome</keyword>
<evidence type="ECO:0000313" key="2">
    <source>
        <dbReference type="Proteomes" id="UP000831534"/>
    </source>
</evidence>
<dbReference type="RefSeq" id="WP_156900835.1">
    <property type="nucleotide sequence ID" value="NZ_CP091521.1"/>
</dbReference>
<dbReference type="KEGG" id="ckh:LVJ77_07250"/>
<organism evidence="1 2">
    <name type="scientific">Conchiformibius kuhniae</name>
    <dbReference type="NCBI Taxonomy" id="211502"/>
    <lineage>
        <taxon>Bacteria</taxon>
        <taxon>Pseudomonadati</taxon>
        <taxon>Pseudomonadota</taxon>
        <taxon>Betaproteobacteria</taxon>
        <taxon>Neisseriales</taxon>
        <taxon>Neisseriaceae</taxon>
        <taxon>Conchiformibius</taxon>
    </lineage>
</organism>
<evidence type="ECO:0000313" key="1">
    <source>
        <dbReference type="EMBL" id="UOP04217.2"/>
    </source>
</evidence>
<reference evidence="1" key="1">
    <citation type="journal article" date="2022" name="Res Sq">
        <title>Evolution of multicellular longitudinally dividing oral cavity symbionts (Neisseriaceae).</title>
        <authorList>
            <person name="Nyongesa S."/>
            <person name="Weber P."/>
            <person name="Bernet E."/>
            <person name="Pullido F."/>
            <person name="Nieckarz M."/>
            <person name="Delaby M."/>
            <person name="Nieves C."/>
            <person name="Viehboeck T."/>
            <person name="Krause N."/>
            <person name="Rivera-Millot A."/>
            <person name="Nakamura A."/>
            <person name="Vischer N."/>
            <person name="VanNieuwenhze M."/>
            <person name="Brun Y."/>
            <person name="Cava F."/>
            <person name="Bulgheresi S."/>
            <person name="Veyrier F."/>
        </authorList>
    </citation>
    <scope>NUCLEOTIDE SEQUENCE</scope>
    <source>
        <strain evidence="1">17694</strain>
    </source>
</reference>
<evidence type="ECO:0008006" key="3">
    <source>
        <dbReference type="Google" id="ProtNLM"/>
    </source>
</evidence>